<evidence type="ECO:0000256" key="9">
    <source>
        <dbReference type="RuleBase" id="RU003640"/>
    </source>
</evidence>
<keyword evidence="9" id="KW-1278">Translocase</keyword>
<dbReference type="Gene3D" id="1.20.58.1610">
    <property type="entry name" value="NADH:ubiquinone/plastoquinone oxidoreductase, chain 3"/>
    <property type="match status" value="1"/>
</dbReference>
<keyword evidence="9 10" id="KW-0496">Mitochondrion</keyword>
<keyword evidence="7 9" id="KW-0472">Membrane</keyword>
<comment type="catalytic activity">
    <reaction evidence="8 9">
        <text>a ubiquinone + NADH + 5 H(+)(in) = a ubiquinol + NAD(+) + 4 H(+)(out)</text>
        <dbReference type="Rhea" id="RHEA:29091"/>
        <dbReference type="Rhea" id="RHEA-COMP:9565"/>
        <dbReference type="Rhea" id="RHEA-COMP:9566"/>
        <dbReference type="ChEBI" id="CHEBI:15378"/>
        <dbReference type="ChEBI" id="CHEBI:16389"/>
        <dbReference type="ChEBI" id="CHEBI:17976"/>
        <dbReference type="ChEBI" id="CHEBI:57540"/>
        <dbReference type="ChEBI" id="CHEBI:57945"/>
        <dbReference type="EC" id="7.1.1.2"/>
    </reaction>
</comment>
<keyword evidence="9" id="KW-0249">Electron transport</keyword>
<proteinExistence type="inferred from homology"/>
<evidence type="ECO:0000256" key="7">
    <source>
        <dbReference type="ARBA" id="ARBA00023136"/>
    </source>
</evidence>
<dbReference type="InterPro" id="IPR038430">
    <property type="entry name" value="NDAH_ubi_oxred_su3_sf"/>
</dbReference>
<keyword evidence="9" id="KW-0679">Respiratory chain</keyword>
<keyword evidence="6 9" id="KW-1133">Transmembrane helix</keyword>
<reference evidence="10" key="1">
    <citation type="journal article" date="2018" name="Mol. Phylogenet. Evol.">
        <title>Mitochondrial phylogenomics of the Hymenoptera.</title>
        <authorList>
            <person name="Tang P."/>
            <person name="Zhu J.C."/>
            <person name="Zheng B.Y."/>
            <person name="Wei S.J."/>
            <person name="Sharkey M."/>
            <person name="Chen X.X."/>
            <person name="Vogler A.P."/>
        </authorList>
    </citation>
    <scope>NUCLEOTIDE SEQUENCE</scope>
</reference>
<evidence type="ECO:0000256" key="1">
    <source>
        <dbReference type="ARBA" id="ARBA00004370"/>
    </source>
</evidence>
<keyword evidence="5 9" id="KW-0812">Transmembrane</keyword>
<dbReference type="EC" id="7.1.1.2" evidence="9"/>
<keyword evidence="4 9" id="KW-0813">Transport</keyword>
<protein>
    <recommendedName>
        <fullName evidence="3 9">NADH-ubiquinone oxidoreductase chain 3</fullName>
        <ecNumber evidence="9">7.1.1.2</ecNumber>
    </recommendedName>
</protein>
<dbReference type="GO" id="GO:0031966">
    <property type="term" value="C:mitochondrial membrane"/>
    <property type="evidence" value="ECO:0007669"/>
    <property type="project" value="UniProtKB-SubCell"/>
</dbReference>
<dbReference type="GO" id="GO:0030964">
    <property type="term" value="C:NADH dehydrogenase complex"/>
    <property type="evidence" value="ECO:0007669"/>
    <property type="project" value="TreeGrafter"/>
</dbReference>
<dbReference type="PANTHER" id="PTHR11058:SF9">
    <property type="entry name" value="NADH-UBIQUINONE OXIDOREDUCTASE CHAIN 3"/>
    <property type="match status" value="1"/>
</dbReference>
<evidence type="ECO:0000256" key="6">
    <source>
        <dbReference type="ARBA" id="ARBA00022989"/>
    </source>
</evidence>
<feature type="transmembrane region" description="Helical" evidence="9">
    <location>
        <begin position="58"/>
        <end position="79"/>
    </location>
</feature>
<accession>A0A3Q8U9Z3</accession>
<comment type="similarity">
    <text evidence="2 9">Belongs to the complex I subunit 3 family.</text>
</comment>
<dbReference type="InterPro" id="IPR000440">
    <property type="entry name" value="NADH_UbQ/plastoQ_OxRdtase_su3"/>
</dbReference>
<dbReference type="Pfam" id="PF00507">
    <property type="entry name" value="Oxidored_q4"/>
    <property type="match status" value="1"/>
</dbReference>
<keyword evidence="9" id="KW-0830">Ubiquinone</keyword>
<evidence type="ECO:0000256" key="3">
    <source>
        <dbReference type="ARBA" id="ARBA00021007"/>
    </source>
</evidence>
<evidence type="ECO:0000256" key="8">
    <source>
        <dbReference type="ARBA" id="ARBA00049551"/>
    </source>
</evidence>
<dbReference type="EMBL" id="MG923491">
    <property type="protein sequence ID" value="AZL93185.1"/>
    <property type="molecule type" value="Genomic_DNA"/>
</dbReference>
<geneLocation type="mitochondrion" evidence="10"/>
<evidence type="ECO:0000256" key="2">
    <source>
        <dbReference type="ARBA" id="ARBA00008472"/>
    </source>
</evidence>
<evidence type="ECO:0000313" key="10">
    <source>
        <dbReference type="EMBL" id="AZL93185.1"/>
    </source>
</evidence>
<dbReference type="PANTHER" id="PTHR11058">
    <property type="entry name" value="NADH-UBIQUINONE OXIDOREDUCTASE CHAIN 3"/>
    <property type="match status" value="1"/>
</dbReference>
<evidence type="ECO:0000256" key="5">
    <source>
        <dbReference type="ARBA" id="ARBA00022692"/>
    </source>
</evidence>
<feature type="transmembrane region" description="Helical" evidence="9">
    <location>
        <begin position="85"/>
        <end position="107"/>
    </location>
</feature>
<name>A0A3Q8U9Z3_9HYME</name>
<comment type="function">
    <text evidence="9">Core subunit of the mitochondrial membrane respiratory chain NADH dehydrogenase (Complex I) which catalyzes electron transfer from NADH through the respiratory chain, using ubiquinone as an electron acceptor. Essential for the catalytic activity of complex I.</text>
</comment>
<comment type="subcellular location">
    <subcellularLocation>
        <location evidence="1">Membrane</location>
    </subcellularLocation>
    <subcellularLocation>
        <location evidence="9">Mitochondrion membrane</location>
        <topology evidence="9">Multi-pass membrane protein</topology>
    </subcellularLocation>
</comment>
<evidence type="ECO:0000256" key="4">
    <source>
        <dbReference type="ARBA" id="ARBA00022448"/>
    </source>
</evidence>
<feature type="transmembrane region" description="Helical" evidence="9">
    <location>
        <begin position="6"/>
        <end position="27"/>
    </location>
</feature>
<gene>
    <name evidence="10" type="primary">nad3</name>
</gene>
<sequence length="118" mass="14199">MILMLMKTSIFMLLIIMMLILLNFLFMKKNFKLKEKMSPYECGFEPINLNRLPFSLQFYLICIMFLIFDVEISLLLPLIKCLKIIKFFIIMNIMMMIILILIFGLLIEWKEGALKWFK</sequence>
<organism evidence="10">
    <name type="scientific">Diapriidae sp. ZJUH_2016010</name>
    <dbReference type="NCBI Taxonomy" id="2491155"/>
    <lineage>
        <taxon>Eukaryota</taxon>
        <taxon>Metazoa</taxon>
        <taxon>Ecdysozoa</taxon>
        <taxon>Arthropoda</taxon>
        <taxon>Hexapoda</taxon>
        <taxon>Insecta</taxon>
        <taxon>Pterygota</taxon>
        <taxon>Neoptera</taxon>
        <taxon>Endopterygota</taxon>
        <taxon>Hymenoptera</taxon>
        <taxon>Apocrita</taxon>
        <taxon>Proctotrupomorpha</taxon>
        <taxon>Diaprioidea</taxon>
        <taxon>Diapriidae</taxon>
    </lineage>
</organism>
<dbReference type="GO" id="GO:0008137">
    <property type="term" value="F:NADH dehydrogenase (ubiquinone) activity"/>
    <property type="evidence" value="ECO:0007669"/>
    <property type="project" value="UniProtKB-UniRule"/>
</dbReference>
<dbReference type="AlphaFoldDB" id="A0A3Q8U9Z3"/>
<keyword evidence="9" id="KW-0520">NAD</keyword>